<comment type="similarity">
    <text evidence="3">Belongs to the DNA gyrase inhibitor YacG family.</text>
</comment>
<keyword evidence="5" id="KW-1185">Reference proteome</keyword>
<feature type="binding site" evidence="3">
    <location>
        <position position="30"/>
    </location>
    <ligand>
        <name>Zn(2+)</name>
        <dbReference type="ChEBI" id="CHEBI:29105"/>
    </ligand>
</feature>
<dbReference type="Gene3D" id="3.30.50.10">
    <property type="entry name" value="Erythroid Transcription Factor GATA-1, subunit A"/>
    <property type="match status" value="1"/>
</dbReference>
<dbReference type="HAMAP" id="MF_00649">
    <property type="entry name" value="DNA_gyrase_inhibitor_YacG"/>
    <property type="match status" value="1"/>
</dbReference>
<dbReference type="PANTHER" id="PTHR36150:SF1">
    <property type="entry name" value="DNA GYRASE INHIBITOR YACG"/>
    <property type="match status" value="1"/>
</dbReference>
<gene>
    <name evidence="3" type="primary">yacG</name>
    <name evidence="4" type="ORF">SAMN05421742_1026</name>
</gene>
<comment type="function">
    <text evidence="3">Inhibits all the catalytic activities of DNA gyrase by preventing its interaction with DNA. Acts by binding directly to the C-terminal domain of GyrB, which probably disrupts DNA binding by the gyrase.</text>
</comment>
<name>A0A1G7VXR7_9PROT</name>
<proteinExistence type="inferred from homology"/>
<evidence type="ECO:0000313" key="4">
    <source>
        <dbReference type="EMBL" id="SDG64517.1"/>
    </source>
</evidence>
<comment type="subunit">
    <text evidence="3">Interacts with GyrB.</text>
</comment>
<dbReference type="OrthoDB" id="9809663at2"/>
<feature type="binding site" evidence="3">
    <location>
        <position position="15"/>
    </location>
    <ligand>
        <name>Zn(2+)</name>
        <dbReference type="ChEBI" id="CHEBI:29105"/>
    </ligand>
</feature>
<evidence type="ECO:0000256" key="3">
    <source>
        <dbReference type="HAMAP-Rule" id="MF_00649"/>
    </source>
</evidence>
<dbReference type="AlphaFoldDB" id="A0A1G7VXR7"/>
<dbReference type="GO" id="GO:0008657">
    <property type="term" value="F:DNA topoisomerase type II (double strand cut, ATP-hydrolyzing) inhibitor activity"/>
    <property type="evidence" value="ECO:0007669"/>
    <property type="project" value="UniProtKB-UniRule"/>
</dbReference>
<organism evidence="4 5">
    <name type="scientific">Roseospirillum parvum</name>
    <dbReference type="NCBI Taxonomy" id="83401"/>
    <lineage>
        <taxon>Bacteria</taxon>
        <taxon>Pseudomonadati</taxon>
        <taxon>Pseudomonadota</taxon>
        <taxon>Alphaproteobacteria</taxon>
        <taxon>Rhodospirillales</taxon>
        <taxon>Rhodospirillaceae</taxon>
        <taxon>Roseospirillum</taxon>
    </lineage>
</organism>
<dbReference type="RefSeq" id="WP_092615309.1">
    <property type="nucleotide sequence ID" value="NZ_FNCV01000002.1"/>
</dbReference>
<dbReference type="Proteomes" id="UP000217076">
    <property type="component" value="Unassembled WGS sequence"/>
</dbReference>
<dbReference type="SUPFAM" id="SSF57716">
    <property type="entry name" value="Glucocorticoid receptor-like (DNA-binding domain)"/>
    <property type="match status" value="1"/>
</dbReference>
<accession>A0A1G7VXR7</accession>
<evidence type="ECO:0000313" key="5">
    <source>
        <dbReference type="Proteomes" id="UP000217076"/>
    </source>
</evidence>
<keyword evidence="1 3" id="KW-0479">Metal-binding</keyword>
<dbReference type="PANTHER" id="PTHR36150">
    <property type="entry name" value="DNA GYRASE INHIBITOR YACG"/>
    <property type="match status" value="1"/>
</dbReference>
<evidence type="ECO:0000256" key="1">
    <source>
        <dbReference type="ARBA" id="ARBA00022723"/>
    </source>
</evidence>
<dbReference type="InterPro" id="IPR005584">
    <property type="entry name" value="DNA_gyrase_inhibitor_YacG"/>
</dbReference>
<dbReference type="GO" id="GO:0008270">
    <property type="term" value="F:zinc ion binding"/>
    <property type="evidence" value="ECO:0007669"/>
    <property type="project" value="UniProtKB-UniRule"/>
</dbReference>
<dbReference type="InterPro" id="IPR013088">
    <property type="entry name" value="Znf_NHR/GATA"/>
</dbReference>
<keyword evidence="2 3" id="KW-0862">Zinc</keyword>
<evidence type="ECO:0000256" key="2">
    <source>
        <dbReference type="ARBA" id="ARBA00022833"/>
    </source>
</evidence>
<dbReference type="EMBL" id="FNCV01000002">
    <property type="protein sequence ID" value="SDG64517.1"/>
    <property type="molecule type" value="Genomic_DNA"/>
</dbReference>
<dbReference type="Pfam" id="PF03884">
    <property type="entry name" value="YacG"/>
    <property type="match status" value="1"/>
</dbReference>
<comment type="cofactor">
    <cofactor evidence="3">
        <name>Zn(2+)</name>
        <dbReference type="ChEBI" id="CHEBI:29105"/>
    </cofactor>
    <text evidence="3">Binds 1 zinc ion.</text>
</comment>
<dbReference type="GO" id="GO:0006355">
    <property type="term" value="P:regulation of DNA-templated transcription"/>
    <property type="evidence" value="ECO:0007669"/>
    <property type="project" value="InterPro"/>
</dbReference>
<feature type="binding site" evidence="3">
    <location>
        <position position="18"/>
    </location>
    <ligand>
        <name>Zn(2+)</name>
        <dbReference type="ChEBI" id="CHEBI:29105"/>
    </ligand>
</feature>
<sequence>MSQPPEAVRVAPKACPLCGKPVVPRYRPFCSQRCAEVDLGHWLTETYRIPDDSLDPDEE</sequence>
<dbReference type="STRING" id="83401.SAMN05421742_1026"/>
<feature type="binding site" evidence="3">
    <location>
        <position position="34"/>
    </location>
    <ligand>
        <name>Zn(2+)</name>
        <dbReference type="ChEBI" id="CHEBI:29105"/>
    </ligand>
</feature>
<protein>
    <recommendedName>
        <fullName evidence="3">DNA gyrase inhibitor YacG</fullName>
    </recommendedName>
</protein>
<reference evidence="5" key="1">
    <citation type="submission" date="2016-10" db="EMBL/GenBank/DDBJ databases">
        <authorList>
            <person name="Varghese N."/>
            <person name="Submissions S."/>
        </authorList>
    </citation>
    <scope>NUCLEOTIDE SEQUENCE [LARGE SCALE GENOMIC DNA]</scope>
    <source>
        <strain evidence="5">930I</strain>
    </source>
</reference>